<reference evidence="3" key="1">
    <citation type="journal article" date="2013" name="Nat. Genet.">
        <title>The duck genome and transcriptome provide insight into an avian influenza virus reservoir species.</title>
        <authorList>
            <person name="Huang Y."/>
            <person name="Li Y."/>
            <person name="Burt D.W."/>
            <person name="Chen H."/>
            <person name="Zhang Y."/>
            <person name="Qian W."/>
            <person name="Kim H."/>
            <person name="Gan S."/>
            <person name="Zhao Y."/>
            <person name="Li J."/>
            <person name="Yi K."/>
            <person name="Feng H."/>
            <person name="Zhu P."/>
            <person name="Li B."/>
            <person name="Liu Q."/>
            <person name="Fairley S."/>
            <person name="Magor K.E."/>
            <person name="Du Z."/>
            <person name="Hu X."/>
            <person name="Goodman L."/>
            <person name="Tafer H."/>
            <person name="Vignal A."/>
            <person name="Lee T."/>
            <person name="Kim K.W."/>
            <person name="Sheng Z."/>
            <person name="An Y."/>
            <person name="Searle S."/>
            <person name="Herrero J."/>
            <person name="Groenen M.A."/>
            <person name="Crooijmans R.P."/>
            <person name="Faraut T."/>
            <person name="Cai Q."/>
            <person name="Webster R.G."/>
            <person name="Aldridge J.R."/>
            <person name="Warren W.C."/>
            <person name="Bartschat S."/>
            <person name="Kehr S."/>
            <person name="Marz M."/>
            <person name="Stadler P.F."/>
            <person name="Smith J."/>
            <person name="Kraus R.H."/>
            <person name="Zhao Y."/>
            <person name="Ren L."/>
            <person name="Fei J."/>
            <person name="Morisson M."/>
            <person name="Kaiser P."/>
            <person name="Griffin D.K."/>
            <person name="Rao M."/>
            <person name="Pitel F."/>
            <person name="Wang J."/>
            <person name="Li N."/>
        </authorList>
    </citation>
    <scope>NUCLEOTIDE SEQUENCE [LARGE SCALE GENOMIC DNA]</scope>
</reference>
<organism evidence="2 3">
    <name type="scientific">Anas platyrhynchos</name>
    <name type="common">Mallard</name>
    <name type="synonym">Anas boschas</name>
    <dbReference type="NCBI Taxonomy" id="8839"/>
    <lineage>
        <taxon>Eukaryota</taxon>
        <taxon>Metazoa</taxon>
        <taxon>Chordata</taxon>
        <taxon>Craniata</taxon>
        <taxon>Vertebrata</taxon>
        <taxon>Euteleostomi</taxon>
        <taxon>Archelosauria</taxon>
        <taxon>Archosauria</taxon>
        <taxon>Dinosauria</taxon>
        <taxon>Saurischia</taxon>
        <taxon>Theropoda</taxon>
        <taxon>Coelurosauria</taxon>
        <taxon>Aves</taxon>
        <taxon>Neognathae</taxon>
        <taxon>Galloanserae</taxon>
        <taxon>Anseriformes</taxon>
        <taxon>Anatidae</taxon>
        <taxon>Anatinae</taxon>
        <taxon>Anas</taxon>
    </lineage>
</organism>
<dbReference type="EMBL" id="KB743868">
    <property type="protein sequence ID" value="EOA96826.1"/>
    <property type="molecule type" value="Genomic_DNA"/>
</dbReference>
<evidence type="ECO:0000313" key="2">
    <source>
        <dbReference type="EMBL" id="EOA96826.1"/>
    </source>
</evidence>
<keyword evidence="3" id="KW-1185">Reference proteome</keyword>
<protein>
    <submittedName>
        <fullName evidence="2">Uncharacterized protein</fullName>
    </submittedName>
</protein>
<dbReference type="Proteomes" id="UP000296049">
    <property type="component" value="Unassembled WGS sequence"/>
</dbReference>
<name>R0JIJ8_ANAPL</name>
<evidence type="ECO:0000313" key="3">
    <source>
        <dbReference type="Proteomes" id="UP000296049"/>
    </source>
</evidence>
<accession>R0JIJ8</accession>
<dbReference type="AlphaFoldDB" id="R0JIJ8"/>
<feature type="region of interest" description="Disordered" evidence="1">
    <location>
        <begin position="146"/>
        <end position="181"/>
    </location>
</feature>
<sequence length="181" mass="19990">MQQDTVTVDMLCPQLLHQKLTCMATHATSCCFWFAATPAIVSESYIQYKCARNIRDNTIYKKIEPADTPSPEDGSRICRTEKVRNPAELPRYSTGVKCIRSAARQVILEDFTGTQDVLCEARHIKTRSCLQGEWFIQTYSQTHSSDHKYEAGGQGLAVPEEGTGLGAPSSTPVPMGGCQRA</sequence>
<evidence type="ECO:0000256" key="1">
    <source>
        <dbReference type="SAM" id="MobiDB-lite"/>
    </source>
</evidence>
<proteinExistence type="predicted"/>
<gene>
    <name evidence="2" type="ORF">Anapl_15865</name>
</gene>